<dbReference type="PROSITE" id="PS50801">
    <property type="entry name" value="STAS"/>
    <property type="match status" value="1"/>
</dbReference>
<reference evidence="6 7" key="1">
    <citation type="submission" date="2015-09" db="EMBL/GenBank/DDBJ databases">
        <title>Sorangium comparison.</title>
        <authorList>
            <person name="Zaburannyi N."/>
            <person name="Bunk B."/>
            <person name="Overmann J."/>
            <person name="Mueller R."/>
        </authorList>
    </citation>
    <scope>NUCLEOTIDE SEQUENCE [LARGE SCALE GENOMIC DNA]</scope>
    <source>
        <strain evidence="6 7">So ce836</strain>
    </source>
</reference>
<dbReference type="Proteomes" id="UP000295497">
    <property type="component" value="Chromosome"/>
</dbReference>
<dbReference type="Gene3D" id="3.30.750.24">
    <property type="entry name" value="STAS domain"/>
    <property type="match status" value="1"/>
</dbReference>
<dbReference type="Gene3D" id="3.30.450.20">
    <property type="entry name" value="PAS domain"/>
    <property type="match status" value="2"/>
</dbReference>
<dbReference type="EMBL" id="CP012672">
    <property type="protein sequence ID" value="AUX30350.1"/>
    <property type="molecule type" value="Genomic_DNA"/>
</dbReference>
<dbReference type="PANTHER" id="PTHR33745:SF3">
    <property type="entry name" value="RSBT CO-ANTAGONIST PROTEIN RSBRC"/>
    <property type="match status" value="1"/>
</dbReference>
<evidence type="ECO:0000313" key="7">
    <source>
        <dbReference type="Proteomes" id="UP000295497"/>
    </source>
</evidence>
<dbReference type="NCBIfam" id="TIGR00229">
    <property type="entry name" value="sensory_box"/>
    <property type="match status" value="2"/>
</dbReference>
<evidence type="ECO:0000256" key="1">
    <source>
        <dbReference type="ARBA" id="ARBA00022553"/>
    </source>
</evidence>
<dbReference type="InterPro" id="IPR051932">
    <property type="entry name" value="Bact_StressResp_Reg"/>
</dbReference>
<feature type="coiled-coil region" evidence="2">
    <location>
        <begin position="348"/>
        <end position="375"/>
    </location>
</feature>
<dbReference type="AlphaFoldDB" id="A0A4P2QK84"/>
<protein>
    <submittedName>
        <fullName evidence="6">Anti-anti-sigma factor</fullName>
    </submittedName>
</protein>
<dbReference type="CDD" id="cd00130">
    <property type="entry name" value="PAS"/>
    <property type="match status" value="1"/>
</dbReference>
<dbReference type="Pfam" id="PF00989">
    <property type="entry name" value="PAS"/>
    <property type="match status" value="1"/>
</dbReference>
<sequence length="503" mass="53891">MDDALSEQRAEGASMSRDRSESTSGPSGRAHAHGRSGVDRGSGAGSSAGGHRQLDGIPAPGGVSARIDGDIDHKAESAALRARVEELEKELATLRGALERERGLVSAAAAYLDAPFARGATQVPALIHWRLDGTVTRWNDGAGALFGWSEGEAVGRRLSDLVAADPVSPEAAQAFNHDPGESLFATTTSAGRTREGNAITCRWTYAVLRDERGGAREIAAIVDGGDDPRRRERLVHERYQLLLQLVDNSPNVMFIKDAEGRYVFVNRHYARALGRHAIEFLGKDEHEFGATPPGVADAIVAKEREVLASGRPLRYEEVLDYGSQNYYFFTVKFPIHNERGELVGVGGVVREDTDLRRAQAERAALQEQIIAAQQEALRELSTPLIPLADGVVAMPLVGTLDSARAGQVMETLLAGISSQRAHTALLDITGVRAVDALVAGALTRTARAAQMLGTRVVLTGIRPEVARALIELGADLSGIVTLSSLQSGIAHALRRKERPRAAR</sequence>
<feature type="compositionally biased region" description="Basic and acidic residues" evidence="3">
    <location>
        <begin position="1"/>
        <end position="21"/>
    </location>
</feature>
<feature type="domain" description="PAS" evidence="4">
    <location>
        <begin position="238"/>
        <end position="322"/>
    </location>
</feature>
<evidence type="ECO:0000259" key="4">
    <source>
        <dbReference type="PROSITE" id="PS50112"/>
    </source>
</evidence>
<gene>
    <name evidence="6" type="primary">rsbV</name>
    <name evidence="6" type="ORF">SOCE836_024530</name>
</gene>
<dbReference type="PANTHER" id="PTHR33745">
    <property type="entry name" value="RSBT ANTAGONIST PROTEIN RSBS-RELATED"/>
    <property type="match status" value="1"/>
</dbReference>
<evidence type="ECO:0000313" key="6">
    <source>
        <dbReference type="EMBL" id="AUX30350.1"/>
    </source>
</evidence>
<feature type="domain" description="PAS" evidence="4">
    <location>
        <begin position="132"/>
        <end position="170"/>
    </location>
</feature>
<name>A0A4P2QK84_SORCE</name>
<keyword evidence="1" id="KW-0597">Phosphoprotein</keyword>
<dbReference type="InterPro" id="IPR013656">
    <property type="entry name" value="PAS_4"/>
</dbReference>
<feature type="region of interest" description="Disordered" evidence="3">
    <location>
        <begin position="1"/>
        <end position="67"/>
    </location>
</feature>
<proteinExistence type="predicted"/>
<organism evidence="6 7">
    <name type="scientific">Sorangium cellulosum</name>
    <name type="common">Polyangium cellulosum</name>
    <dbReference type="NCBI Taxonomy" id="56"/>
    <lineage>
        <taxon>Bacteria</taxon>
        <taxon>Pseudomonadati</taxon>
        <taxon>Myxococcota</taxon>
        <taxon>Polyangia</taxon>
        <taxon>Polyangiales</taxon>
        <taxon>Polyangiaceae</taxon>
        <taxon>Sorangium</taxon>
    </lineage>
</organism>
<evidence type="ECO:0000256" key="2">
    <source>
        <dbReference type="SAM" id="Coils"/>
    </source>
</evidence>
<dbReference type="Pfam" id="PF01740">
    <property type="entry name" value="STAS"/>
    <property type="match status" value="1"/>
</dbReference>
<dbReference type="GO" id="GO:0006355">
    <property type="term" value="P:regulation of DNA-templated transcription"/>
    <property type="evidence" value="ECO:0007669"/>
    <property type="project" value="InterPro"/>
</dbReference>
<dbReference type="Pfam" id="PF08448">
    <property type="entry name" value="PAS_4"/>
    <property type="match status" value="1"/>
</dbReference>
<dbReference type="SUPFAM" id="SSF55785">
    <property type="entry name" value="PYP-like sensor domain (PAS domain)"/>
    <property type="match status" value="2"/>
</dbReference>
<feature type="domain" description="STAS" evidence="5">
    <location>
        <begin position="381"/>
        <end position="492"/>
    </location>
</feature>
<dbReference type="InterPro" id="IPR013767">
    <property type="entry name" value="PAS_fold"/>
</dbReference>
<dbReference type="CDD" id="cd07041">
    <property type="entry name" value="STAS_RsbR_RsbS_like"/>
    <property type="match status" value="1"/>
</dbReference>
<dbReference type="InterPro" id="IPR035965">
    <property type="entry name" value="PAS-like_dom_sf"/>
</dbReference>
<dbReference type="InterPro" id="IPR000014">
    <property type="entry name" value="PAS"/>
</dbReference>
<evidence type="ECO:0000259" key="5">
    <source>
        <dbReference type="PROSITE" id="PS50801"/>
    </source>
</evidence>
<keyword evidence="2" id="KW-0175">Coiled coil</keyword>
<dbReference type="SMART" id="SM00091">
    <property type="entry name" value="PAS"/>
    <property type="match status" value="2"/>
</dbReference>
<dbReference type="InterPro" id="IPR002645">
    <property type="entry name" value="STAS_dom"/>
</dbReference>
<feature type="coiled-coil region" evidence="2">
    <location>
        <begin position="70"/>
        <end position="104"/>
    </location>
</feature>
<accession>A0A4P2QK84</accession>
<dbReference type="InterPro" id="IPR036513">
    <property type="entry name" value="STAS_dom_sf"/>
</dbReference>
<dbReference type="SUPFAM" id="SSF52091">
    <property type="entry name" value="SpoIIaa-like"/>
    <property type="match status" value="1"/>
</dbReference>
<evidence type="ECO:0000256" key="3">
    <source>
        <dbReference type="SAM" id="MobiDB-lite"/>
    </source>
</evidence>
<dbReference type="PROSITE" id="PS50112">
    <property type="entry name" value="PAS"/>
    <property type="match status" value="2"/>
</dbReference>